<sequence length="64" mass="6886">MEIGGPRFTLRSDSVNSLAPPDTLASVRGRRRFLINNGAVARADERPVGREVARARESLAASPP</sequence>
<name>A0ABD5Y942_9EURY</name>
<dbReference type="RefSeq" id="WP_267662813.1">
    <property type="nucleotide sequence ID" value="NZ_JAODIX010000011.1"/>
</dbReference>
<reference evidence="1 2" key="1">
    <citation type="journal article" date="2019" name="Int. J. Syst. Evol. Microbiol.">
        <title>The Global Catalogue of Microorganisms (GCM) 10K type strain sequencing project: providing services to taxonomists for standard genome sequencing and annotation.</title>
        <authorList>
            <consortium name="The Broad Institute Genomics Platform"/>
            <consortium name="The Broad Institute Genome Sequencing Center for Infectious Disease"/>
            <person name="Wu L."/>
            <person name="Ma J."/>
        </authorList>
    </citation>
    <scope>NUCLEOTIDE SEQUENCE [LARGE SCALE GENOMIC DNA]</scope>
    <source>
        <strain evidence="1 2">Q85</strain>
    </source>
</reference>
<dbReference type="EMBL" id="JBHSZZ010000011">
    <property type="protein sequence ID" value="MFC7185829.1"/>
    <property type="molecule type" value="Genomic_DNA"/>
</dbReference>
<dbReference type="AlphaFoldDB" id="A0ABD5Y942"/>
<comment type="caution">
    <text evidence="1">The sequence shown here is derived from an EMBL/GenBank/DDBJ whole genome shotgun (WGS) entry which is preliminary data.</text>
</comment>
<accession>A0ABD5Y942</accession>
<proteinExistence type="predicted"/>
<evidence type="ECO:0000313" key="1">
    <source>
        <dbReference type="EMBL" id="MFC7185829.1"/>
    </source>
</evidence>
<feature type="non-terminal residue" evidence="1">
    <location>
        <position position="64"/>
    </location>
</feature>
<evidence type="ECO:0008006" key="3">
    <source>
        <dbReference type="Google" id="ProtNLM"/>
    </source>
</evidence>
<gene>
    <name evidence="1" type="ORF">ACFQMK_02780</name>
</gene>
<organism evidence="1 2">
    <name type="scientific">Halorubrum yunnanense</name>
    <dbReference type="NCBI Taxonomy" id="1526162"/>
    <lineage>
        <taxon>Archaea</taxon>
        <taxon>Methanobacteriati</taxon>
        <taxon>Methanobacteriota</taxon>
        <taxon>Stenosarchaea group</taxon>
        <taxon>Halobacteria</taxon>
        <taxon>Halobacteriales</taxon>
        <taxon>Haloferacaceae</taxon>
        <taxon>Halorubrum</taxon>
    </lineage>
</organism>
<evidence type="ECO:0000313" key="2">
    <source>
        <dbReference type="Proteomes" id="UP001596390"/>
    </source>
</evidence>
<protein>
    <recommendedName>
        <fullName evidence="3">Amidohydrolase</fullName>
    </recommendedName>
</protein>
<dbReference type="Proteomes" id="UP001596390">
    <property type="component" value="Unassembled WGS sequence"/>
</dbReference>
<keyword evidence="2" id="KW-1185">Reference proteome</keyword>